<comment type="caution">
    <text evidence="2">The sequence shown here is derived from an EMBL/GenBank/DDBJ whole genome shotgun (WGS) entry which is preliminary data.</text>
</comment>
<keyword evidence="1" id="KW-0812">Transmembrane</keyword>
<name>A0A1G2KYE1_9BACT</name>
<organism evidence="2 3">
    <name type="scientific">Candidatus Sungbacteria bacterium RIFCSPHIGHO2_02_FULL_51_29</name>
    <dbReference type="NCBI Taxonomy" id="1802273"/>
    <lineage>
        <taxon>Bacteria</taxon>
        <taxon>Candidatus Sungiibacteriota</taxon>
    </lineage>
</organism>
<feature type="transmembrane region" description="Helical" evidence="1">
    <location>
        <begin position="7"/>
        <end position="27"/>
    </location>
</feature>
<keyword evidence="1" id="KW-1133">Transmembrane helix</keyword>
<evidence type="ECO:0000256" key="1">
    <source>
        <dbReference type="SAM" id="Phobius"/>
    </source>
</evidence>
<evidence type="ECO:0000313" key="2">
    <source>
        <dbReference type="EMBL" id="OHA03479.1"/>
    </source>
</evidence>
<protein>
    <submittedName>
        <fullName evidence="2">Uncharacterized protein</fullName>
    </submittedName>
</protein>
<accession>A0A1G2KYE1</accession>
<proteinExistence type="predicted"/>
<gene>
    <name evidence="2" type="ORF">A3C16_00035</name>
</gene>
<evidence type="ECO:0000313" key="3">
    <source>
        <dbReference type="Proteomes" id="UP000177811"/>
    </source>
</evidence>
<dbReference type="Proteomes" id="UP000177811">
    <property type="component" value="Unassembled WGS sequence"/>
</dbReference>
<reference evidence="2 3" key="1">
    <citation type="journal article" date="2016" name="Nat. Commun.">
        <title>Thousands of microbial genomes shed light on interconnected biogeochemical processes in an aquifer system.</title>
        <authorList>
            <person name="Anantharaman K."/>
            <person name="Brown C.T."/>
            <person name="Hug L.A."/>
            <person name="Sharon I."/>
            <person name="Castelle C.J."/>
            <person name="Probst A.J."/>
            <person name="Thomas B.C."/>
            <person name="Singh A."/>
            <person name="Wilkins M.J."/>
            <person name="Karaoz U."/>
            <person name="Brodie E.L."/>
            <person name="Williams K.H."/>
            <person name="Hubbard S.S."/>
            <person name="Banfield J.F."/>
        </authorList>
    </citation>
    <scope>NUCLEOTIDE SEQUENCE [LARGE SCALE GENOMIC DNA]</scope>
</reference>
<keyword evidence="1" id="KW-0472">Membrane</keyword>
<sequence length="69" mass="7650">MQALKKCLCAWADIGIAAYFFVGAVLFQRRVENIIKESAMVMNRFAEAPMKGVAPALEDRLAFRLSAAE</sequence>
<dbReference type="AlphaFoldDB" id="A0A1G2KYE1"/>
<dbReference type="EMBL" id="MHQL01000014">
    <property type="protein sequence ID" value="OHA03479.1"/>
    <property type="molecule type" value="Genomic_DNA"/>
</dbReference>